<dbReference type="InterPro" id="IPR003369">
    <property type="entry name" value="TatA/B/E"/>
</dbReference>
<dbReference type="GO" id="GO:0043953">
    <property type="term" value="P:protein transport by the Tat complex"/>
    <property type="evidence" value="ECO:0007669"/>
    <property type="project" value="InterPro"/>
</dbReference>
<evidence type="ECO:0000313" key="10">
    <source>
        <dbReference type="EMBL" id="SFV54108.1"/>
    </source>
</evidence>
<evidence type="ECO:0000256" key="1">
    <source>
        <dbReference type="ARBA" id="ARBA00004167"/>
    </source>
</evidence>
<dbReference type="GO" id="GO:0008320">
    <property type="term" value="F:protein transmembrane transporter activity"/>
    <property type="evidence" value="ECO:0007669"/>
    <property type="project" value="InterPro"/>
</dbReference>
<dbReference type="Pfam" id="PF02416">
    <property type="entry name" value="TatA_B_E"/>
    <property type="match status" value="1"/>
</dbReference>
<evidence type="ECO:0000256" key="4">
    <source>
        <dbReference type="ARBA" id="ARBA00022692"/>
    </source>
</evidence>
<evidence type="ECO:0000256" key="6">
    <source>
        <dbReference type="ARBA" id="ARBA00022989"/>
    </source>
</evidence>
<dbReference type="InterPro" id="IPR018448">
    <property type="entry name" value="TatB"/>
</dbReference>
<accession>A0A1W1BKR7</accession>
<keyword evidence="5" id="KW-0653">Protein transport</keyword>
<evidence type="ECO:0000256" key="3">
    <source>
        <dbReference type="ARBA" id="ARBA00022475"/>
    </source>
</evidence>
<reference evidence="10" key="1">
    <citation type="submission" date="2016-10" db="EMBL/GenBank/DDBJ databases">
        <authorList>
            <person name="de Groot N.N."/>
        </authorList>
    </citation>
    <scope>NUCLEOTIDE SEQUENCE</scope>
</reference>
<name>A0A1W1BKR7_9ZZZZ</name>
<evidence type="ECO:0000256" key="5">
    <source>
        <dbReference type="ARBA" id="ARBA00022927"/>
    </source>
</evidence>
<evidence type="ECO:0000256" key="7">
    <source>
        <dbReference type="ARBA" id="ARBA00023010"/>
    </source>
</evidence>
<keyword evidence="6" id="KW-1133">Transmembrane helix</keyword>
<dbReference type="EMBL" id="FPHE01000051">
    <property type="protein sequence ID" value="SFV54108.1"/>
    <property type="molecule type" value="Genomic_DNA"/>
</dbReference>
<keyword evidence="3" id="KW-1003">Cell membrane</keyword>
<gene>
    <name evidence="10" type="ORF">MNB_SV-12-1539</name>
</gene>
<keyword evidence="2" id="KW-0813">Transport</keyword>
<dbReference type="HAMAP" id="MF_00237">
    <property type="entry name" value="TatB"/>
    <property type="match status" value="1"/>
</dbReference>
<keyword evidence="8" id="KW-0472">Membrane</keyword>
<sequence length="127" mass="13882">MFGMGFTEILLIAVVAILFLGPDKLPDAMVSIAKFIKGAKKAIGDAKNAIDDEMKIAELKEEAMGYKAKLDAATNELQGFKNINPMNSLNDDVNAIRDSFAEKPKATPIEPKQDESIVIKRKDEGNK</sequence>
<comment type="subcellular location">
    <subcellularLocation>
        <location evidence="1">Membrane</location>
        <topology evidence="1">Single-pass membrane protein</topology>
    </subcellularLocation>
</comment>
<organism evidence="10">
    <name type="scientific">hydrothermal vent metagenome</name>
    <dbReference type="NCBI Taxonomy" id="652676"/>
    <lineage>
        <taxon>unclassified sequences</taxon>
        <taxon>metagenomes</taxon>
        <taxon>ecological metagenomes</taxon>
    </lineage>
</organism>
<dbReference type="AlphaFoldDB" id="A0A1W1BKR7"/>
<evidence type="ECO:0000256" key="2">
    <source>
        <dbReference type="ARBA" id="ARBA00022448"/>
    </source>
</evidence>
<keyword evidence="7" id="KW-0811">Translocation</keyword>
<dbReference type="PRINTS" id="PR01506">
    <property type="entry name" value="TATBPROTEIN"/>
</dbReference>
<feature type="region of interest" description="Disordered" evidence="9">
    <location>
        <begin position="102"/>
        <end position="127"/>
    </location>
</feature>
<dbReference type="GO" id="GO:0016020">
    <property type="term" value="C:membrane"/>
    <property type="evidence" value="ECO:0007669"/>
    <property type="project" value="InterPro"/>
</dbReference>
<proteinExistence type="inferred from homology"/>
<keyword evidence="4" id="KW-0812">Transmembrane</keyword>
<dbReference type="NCBIfam" id="TIGR01410">
    <property type="entry name" value="tatB"/>
    <property type="match status" value="1"/>
</dbReference>
<dbReference type="Gene3D" id="1.20.5.3310">
    <property type="match status" value="1"/>
</dbReference>
<evidence type="ECO:0000256" key="9">
    <source>
        <dbReference type="SAM" id="MobiDB-lite"/>
    </source>
</evidence>
<evidence type="ECO:0000256" key="8">
    <source>
        <dbReference type="ARBA" id="ARBA00023136"/>
    </source>
</evidence>
<protein>
    <submittedName>
        <fullName evidence="10">Twin-arginine translocation protein TatB</fullName>
    </submittedName>
</protein>